<dbReference type="EMBL" id="PDUG01000002">
    <property type="protein sequence ID" value="PIC48181.1"/>
    <property type="molecule type" value="Genomic_DNA"/>
</dbReference>
<feature type="domain" description="C-type lectin" evidence="2">
    <location>
        <begin position="303"/>
        <end position="442"/>
    </location>
</feature>
<accession>A0A2G5V947</accession>
<dbReference type="AlphaFoldDB" id="A0A2G5V947"/>
<dbReference type="PROSITE" id="PS50041">
    <property type="entry name" value="C_TYPE_LECTIN_2"/>
    <property type="match status" value="2"/>
</dbReference>
<dbReference type="SMART" id="SM00034">
    <property type="entry name" value="CLECT"/>
    <property type="match status" value="2"/>
</dbReference>
<evidence type="ECO:0000259" key="2">
    <source>
        <dbReference type="PROSITE" id="PS50041"/>
    </source>
</evidence>
<dbReference type="CDD" id="cd00037">
    <property type="entry name" value="CLECT"/>
    <property type="match status" value="2"/>
</dbReference>
<dbReference type="Proteomes" id="UP000230233">
    <property type="component" value="Chromosome II"/>
</dbReference>
<feature type="signal peptide" evidence="1">
    <location>
        <begin position="1"/>
        <end position="19"/>
    </location>
</feature>
<sequence length="466" mass="51477">MSQTSILLLLAILVVPGYCIILPQQPPSQTCPEESNGNCERGWKNFTRPSGEWCIKIFYEKSITQPAAEQRCQKYDATLSGFQNQMEAQYVLSTVTRRIYPETGSVWIGMARRSFCQTVGLTRDCTWATSFQWTDKSATGTDGFGWACNQPDNARNRTQHCGVLTVSYQESVDGFQTGLLDDVACEFDFIKMDRKERDIKAYICGKKPYQELLYTEKKTKNGSVPHAGIEPATFCLLDRRSATEPMRRVVVTQVVMQILILALCIASTLADCPAAWKAILNSQMEENTANGCEADWKFINRPSGGWCMKIFPSDAASFDDAEKACKAVDATLSGLQDKKEALFIQSSILAQVPESSGSLWTGLRRTKKCIGQKITATCTNLTSFEWTDGSSTGTDGFVFQAGQPDNKNLDQNCALFLASKTPSVIANKGTYYAASYEDTGCEVGEFSEAHLPRKILGHVCGKKASK</sequence>
<keyword evidence="4" id="KW-1185">Reference proteome</keyword>
<keyword evidence="1" id="KW-0732">Signal</keyword>
<evidence type="ECO:0000256" key="1">
    <source>
        <dbReference type="SAM" id="SignalP"/>
    </source>
</evidence>
<dbReference type="PANTHER" id="PTHR23124">
    <property type="entry name" value="C-TYPE LECTIN DOMAIN-CONTAINING PROTEIN-RELATED-RELATED"/>
    <property type="match status" value="1"/>
</dbReference>
<dbReference type="PANTHER" id="PTHR23124:SF134">
    <property type="entry name" value="C-TYPE LECTIN DOMAIN-CONTAINING PROTEIN"/>
    <property type="match status" value="1"/>
</dbReference>
<dbReference type="InterPro" id="IPR016187">
    <property type="entry name" value="CTDL_fold"/>
</dbReference>
<organism evidence="3 4">
    <name type="scientific">Caenorhabditis nigoni</name>
    <dbReference type="NCBI Taxonomy" id="1611254"/>
    <lineage>
        <taxon>Eukaryota</taxon>
        <taxon>Metazoa</taxon>
        <taxon>Ecdysozoa</taxon>
        <taxon>Nematoda</taxon>
        <taxon>Chromadorea</taxon>
        <taxon>Rhabditida</taxon>
        <taxon>Rhabditina</taxon>
        <taxon>Rhabditomorpha</taxon>
        <taxon>Rhabditoidea</taxon>
        <taxon>Rhabditidae</taxon>
        <taxon>Peloderinae</taxon>
        <taxon>Caenorhabditis</taxon>
    </lineage>
</organism>
<evidence type="ECO:0000313" key="3">
    <source>
        <dbReference type="EMBL" id="PIC48181.1"/>
    </source>
</evidence>
<proteinExistence type="predicted"/>
<dbReference type="SUPFAM" id="SSF56436">
    <property type="entry name" value="C-type lectin-like"/>
    <property type="match status" value="2"/>
</dbReference>
<dbReference type="Pfam" id="PF00059">
    <property type="entry name" value="Lectin_C"/>
    <property type="match status" value="2"/>
</dbReference>
<feature type="domain" description="C-type lectin" evidence="2">
    <location>
        <begin position="50"/>
        <end position="186"/>
    </location>
</feature>
<dbReference type="STRING" id="1611254.A0A2G5V947"/>
<feature type="chain" id="PRO_5013962745" description="C-type lectin domain-containing protein" evidence="1">
    <location>
        <begin position="20"/>
        <end position="466"/>
    </location>
</feature>
<evidence type="ECO:0000313" key="4">
    <source>
        <dbReference type="Proteomes" id="UP000230233"/>
    </source>
</evidence>
<dbReference type="InterPro" id="IPR001304">
    <property type="entry name" value="C-type_lectin-like"/>
</dbReference>
<reference evidence="4" key="1">
    <citation type="submission" date="2017-10" db="EMBL/GenBank/DDBJ databases">
        <title>Rapid genome shrinkage in a self-fertile nematode reveals novel sperm competition proteins.</title>
        <authorList>
            <person name="Yin D."/>
            <person name="Schwarz E.M."/>
            <person name="Thomas C.G."/>
            <person name="Felde R.L."/>
            <person name="Korf I.F."/>
            <person name="Cutter A.D."/>
            <person name="Schartner C.M."/>
            <person name="Ralston E.J."/>
            <person name="Meyer B.J."/>
            <person name="Haag E.S."/>
        </authorList>
    </citation>
    <scope>NUCLEOTIDE SEQUENCE [LARGE SCALE GENOMIC DNA]</scope>
    <source>
        <strain evidence="4">JU1422</strain>
    </source>
</reference>
<gene>
    <name evidence="3" type="primary">Cnig_chr_II.g7257</name>
    <name evidence="3" type="ORF">B9Z55_007257</name>
</gene>
<name>A0A2G5V947_9PELO</name>
<protein>
    <recommendedName>
        <fullName evidence="2">C-type lectin domain-containing protein</fullName>
    </recommendedName>
</protein>
<dbReference type="OrthoDB" id="5824173at2759"/>
<dbReference type="Gene3D" id="3.10.100.10">
    <property type="entry name" value="Mannose-Binding Protein A, subunit A"/>
    <property type="match status" value="2"/>
</dbReference>
<dbReference type="InterPro" id="IPR016186">
    <property type="entry name" value="C-type_lectin-like/link_sf"/>
</dbReference>
<comment type="caution">
    <text evidence="3">The sequence shown here is derived from an EMBL/GenBank/DDBJ whole genome shotgun (WGS) entry which is preliminary data.</text>
</comment>